<gene>
    <name evidence="7" type="primary">rplR</name>
    <name evidence="7" type="synonym">rpl18</name>
    <name evidence="8" type="ORF">IQ260_00095</name>
</gene>
<evidence type="ECO:0000313" key="9">
    <source>
        <dbReference type="Proteomes" id="UP000615026"/>
    </source>
</evidence>
<dbReference type="GO" id="GO:0006412">
    <property type="term" value="P:translation"/>
    <property type="evidence" value="ECO:0007669"/>
    <property type="project" value="UniProtKB-UniRule"/>
</dbReference>
<keyword evidence="3 7" id="KW-0694">RNA-binding</keyword>
<evidence type="ECO:0000313" key="8">
    <source>
        <dbReference type="EMBL" id="MBE9065055.1"/>
    </source>
</evidence>
<evidence type="ECO:0000256" key="5">
    <source>
        <dbReference type="ARBA" id="ARBA00023274"/>
    </source>
</evidence>
<proteinExistence type="inferred from homology"/>
<dbReference type="InterPro" id="IPR005484">
    <property type="entry name" value="Ribosomal_uL18_bac/plant/anim"/>
</dbReference>
<dbReference type="NCBIfam" id="TIGR00060">
    <property type="entry name" value="L18_bact"/>
    <property type="match status" value="1"/>
</dbReference>
<evidence type="ECO:0000256" key="1">
    <source>
        <dbReference type="ARBA" id="ARBA00007116"/>
    </source>
</evidence>
<dbReference type="HAMAP" id="MF_01337_B">
    <property type="entry name" value="Ribosomal_uL18_B"/>
    <property type="match status" value="1"/>
</dbReference>
<organism evidence="8 9">
    <name type="scientific">Leptolyngbya cf. ectocarpi LEGE 11479</name>
    <dbReference type="NCBI Taxonomy" id="1828722"/>
    <lineage>
        <taxon>Bacteria</taxon>
        <taxon>Bacillati</taxon>
        <taxon>Cyanobacteriota</taxon>
        <taxon>Cyanophyceae</taxon>
        <taxon>Leptolyngbyales</taxon>
        <taxon>Leptolyngbyaceae</taxon>
        <taxon>Leptolyngbya group</taxon>
        <taxon>Leptolyngbya</taxon>
    </lineage>
</organism>
<dbReference type="Gene3D" id="3.30.420.100">
    <property type="match status" value="1"/>
</dbReference>
<evidence type="ECO:0000256" key="4">
    <source>
        <dbReference type="ARBA" id="ARBA00022980"/>
    </source>
</evidence>
<evidence type="ECO:0000256" key="2">
    <source>
        <dbReference type="ARBA" id="ARBA00022730"/>
    </source>
</evidence>
<reference evidence="8" key="1">
    <citation type="submission" date="2020-10" db="EMBL/GenBank/DDBJ databases">
        <authorList>
            <person name="Castelo-Branco R."/>
            <person name="Eusebio N."/>
            <person name="Adriana R."/>
            <person name="Vieira A."/>
            <person name="Brugerolle De Fraissinette N."/>
            <person name="Rezende De Castro R."/>
            <person name="Schneider M.P."/>
            <person name="Vasconcelos V."/>
            <person name="Leao P.N."/>
        </authorList>
    </citation>
    <scope>NUCLEOTIDE SEQUENCE</scope>
    <source>
        <strain evidence="8">LEGE 11479</strain>
    </source>
</reference>
<protein>
    <recommendedName>
        <fullName evidence="6 7">Large ribosomal subunit protein uL18</fullName>
    </recommendedName>
</protein>
<dbReference type="EMBL" id="JADEXP010000001">
    <property type="protein sequence ID" value="MBE9065055.1"/>
    <property type="molecule type" value="Genomic_DNA"/>
</dbReference>
<name>A0A928WX28_LEPEC</name>
<dbReference type="RefSeq" id="WP_193989702.1">
    <property type="nucleotide sequence ID" value="NZ_JADEXP010000001.1"/>
</dbReference>
<dbReference type="AlphaFoldDB" id="A0A928WX28"/>
<comment type="subunit">
    <text evidence="7">Part of the 50S ribosomal subunit; part of the 5S rRNA/L5/L18/L25 subcomplex. Contacts the 5S and 23S rRNAs.</text>
</comment>
<dbReference type="PANTHER" id="PTHR12899:SF3">
    <property type="entry name" value="LARGE RIBOSOMAL SUBUNIT PROTEIN UL18M"/>
    <property type="match status" value="1"/>
</dbReference>
<comment type="function">
    <text evidence="7">This is one of the proteins that bind and probably mediate the attachment of the 5S RNA into the large ribosomal subunit, where it forms part of the central protuberance.</text>
</comment>
<dbReference type="SUPFAM" id="SSF53137">
    <property type="entry name" value="Translational machinery components"/>
    <property type="match status" value="1"/>
</dbReference>
<keyword evidence="4 7" id="KW-0689">Ribosomal protein</keyword>
<sequence>MKATRKQSTHRRHARIRRRIKGTAERPRLAVYRSNNHIYAQVIDDYKHHTLAAASTLDTDLKGDDSSATKDASAKVGKLIAERSLAKGVKQVVFDRGGKLYHGRVAALADAAREAGLDF</sequence>
<comment type="similarity">
    <text evidence="1 7">Belongs to the universal ribosomal protein uL18 family.</text>
</comment>
<keyword evidence="5 7" id="KW-0687">Ribonucleoprotein</keyword>
<evidence type="ECO:0000256" key="7">
    <source>
        <dbReference type="HAMAP-Rule" id="MF_01337"/>
    </source>
</evidence>
<dbReference type="GO" id="GO:0003735">
    <property type="term" value="F:structural constituent of ribosome"/>
    <property type="evidence" value="ECO:0007669"/>
    <property type="project" value="InterPro"/>
</dbReference>
<dbReference type="Pfam" id="PF00861">
    <property type="entry name" value="Ribosomal_L18p"/>
    <property type="match status" value="1"/>
</dbReference>
<accession>A0A928WX28</accession>
<evidence type="ECO:0000256" key="3">
    <source>
        <dbReference type="ARBA" id="ARBA00022884"/>
    </source>
</evidence>
<dbReference type="InterPro" id="IPR057268">
    <property type="entry name" value="Ribosomal_L18"/>
</dbReference>
<dbReference type="GO" id="GO:0022625">
    <property type="term" value="C:cytosolic large ribosomal subunit"/>
    <property type="evidence" value="ECO:0007669"/>
    <property type="project" value="TreeGrafter"/>
</dbReference>
<dbReference type="CDD" id="cd00432">
    <property type="entry name" value="Ribosomal_L18_L5e"/>
    <property type="match status" value="1"/>
</dbReference>
<dbReference type="Proteomes" id="UP000615026">
    <property type="component" value="Unassembled WGS sequence"/>
</dbReference>
<keyword evidence="9" id="KW-1185">Reference proteome</keyword>
<dbReference type="InterPro" id="IPR004389">
    <property type="entry name" value="Ribosomal_uL18_bac-type"/>
</dbReference>
<comment type="caution">
    <text evidence="8">The sequence shown here is derived from an EMBL/GenBank/DDBJ whole genome shotgun (WGS) entry which is preliminary data.</text>
</comment>
<dbReference type="PANTHER" id="PTHR12899">
    <property type="entry name" value="39S RIBOSOMAL PROTEIN L18, MITOCHONDRIAL"/>
    <property type="match status" value="1"/>
</dbReference>
<evidence type="ECO:0000256" key="6">
    <source>
        <dbReference type="ARBA" id="ARBA00035197"/>
    </source>
</evidence>
<keyword evidence="2 7" id="KW-0699">rRNA-binding</keyword>
<dbReference type="GO" id="GO:0008097">
    <property type="term" value="F:5S rRNA binding"/>
    <property type="evidence" value="ECO:0007669"/>
    <property type="project" value="TreeGrafter"/>
</dbReference>
<dbReference type="FunFam" id="3.30.420.100:FF:000001">
    <property type="entry name" value="50S ribosomal protein L18"/>
    <property type="match status" value="1"/>
</dbReference>